<reference evidence="1 2" key="1">
    <citation type="submission" date="2017-08" db="EMBL/GenBank/DDBJ databases">
        <title>Complete Genome Sequence of Acetobacter tropicalis Oregon-R-modENCODE STRAIN BDGP1, an acetic acid bacterium isolated from Drosophila melanogaster gut.</title>
        <authorList>
            <person name="Wan K.H."/>
            <person name="Yu C."/>
            <person name="Park S."/>
            <person name="Hammonds A.S."/>
            <person name="Booth B.W."/>
            <person name="Celniker S.E."/>
        </authorList>
    </citation>
    <scope>NUCLEOTIDE SEQUENCE [LARGE SCALE GENOMIC DNA]</scope>
    <source>
        <strain evidence="1 2">BDGP1</strain>
    </source>
</reference>
<sequence>MTTSTNWPNPERPGVPMFPEKNGKHVINVDPEGVGSELVYYWKAKHQVWVEYDHEGPDDALDGYDLIGWAYVGPVLTSAQISEMLAGKYSIAVIQTALSVWDALDECDRTDADDMILLEQNGLMHRGIVEDANDFEDLEIGEAVWHFNETGIALVSAIRNMGAAL</sequence>
<evidence type="ECO:0000313" key="2">
    <source>
        <dbReference type="Proteomes" id="UP000220394"/>
    </source>
</evidence>
<evidence type="ECO:0000313" key="1">
    <source>
        <dbReference type="EMBL" id="ATJ91577.1"/>
    </source>
</evidence>
<dbReference type="AlphaFoldDB" id="A0A291PJK8"/>
<dbReference type="EMBL" id="CP022699">
    <property type="protein sequence ID" value="ATJ91577.1"/>
    <property type="molecule type" value="Genomic_DNA"/>
</dbReference>
<protein>
    <submittedName>
        <fullName evidence="1">Uncharacterized protein</fullName>
    </submittedName>
</protein>
<name>A0A291PJK8_9PROT</name>
<organism evidence="1 2">
    <name type="scientific">Acetobacter tropicalis</name>
    <dbReference type="NCBI Taxonomy" id="104102"/>
    <lineage>
        <taxon>Bacteria</taxon>
        <taxon>Pseudomonadati</taxon>
        <taxon>Pseudomonadota</taxon>
        <taxon>Alphaproteobacteria</taxon>
        <taxon>Acetobacterales</taxon>
        <taxon>Acetobacteraceae</taxon>
        <taxon>Acetobacter</taxon>
    </lineage>
</organism>
<accession>A0A291PJK8</accession>
<gene>
    <name evidence="1" type="ORF">CIW82_13605</name>
</gene>
<dbReference type="KEGG" id="ato:CIW82_13605"/>
<dbReference type="Proteomes" id="UP000220394">
    <property type="component" value="Chromosome"/>
</dbReference>
<proteinExistence type="predicted"/>
<dbReference type="RefSeq" id="WP_097802464.1">
    <property type="nucleotide sequence ID" value="NZ_CP022699.1"/>
</dbReference>